<gene>
    <name evidence="3" type="ORF">SAMN05421636_102285</name>
</gene>
<keyword evidence="4" id="KW-1185">Reference proteome</keyword>
<dbReference type="InterPro" id="IPR011041">
    <property type="entry name" value="Quinoprot_gluc/sorb_DH_b-prop"/>
</dbReference>
<dbReference type="OrthoDB" id="9811395at2"/>
<dbReference type="PANTHER" id="PTHR33546:SF1">
    <property type="entry name" value="LARGE, MULTIFUNCTIONAL SECRETED PROTEIN"/>
    <property type="match status" value="1"/>
</dbReference>
<evidence type="ECO:0000313" key="3">
    <source>
        <dbReference type="EMBL" id="SDD90678.1"/>
    </source>
</evidence>
<proteinExistence type="predicted"/>
<keyword evidence="1" id="KW-0732">Signal</keyword>
<evidence type="ECO:0000259" key="2">
    <source>
        <dbReference type="Pfam" id="PF23500"/>
    </source>
</evidence>
<dbReference type="InterPro" id="IPR011042">
    <property type="entry name" value="6-blade_b-propeller_TolB-like"/>
</dbReference>
<dbReference type="STRING" id="641691.SAMN05421636_102285"/>
<name>A0A1G6YJX5_9FLAO</name>
<feature type="domain" description="DUF7133" evidence="2">
    <location>
        <begin position="66"/>
        <end position="412"/>
    </location>
</feature>
<dbReference type="Proteomes" id="UP000199109">
    <property type="component" value="Unassembled WGS sequence"/>
</dbReference>
<reference evidence="3 4" key="1">
    <citation type="submission" date="2016-10" db="EMBL/GenBank/DDBJ databases">
        <authorList>
            <person name="de Groot N.N."/>
        </authorList>
    </citation>
    <scope>NUCLEOTIDE SEQUENCE [LARGE SCALE GENOMIC DNA]</scope>
    <source>
        <strain evidence="3 4">DSM 23421</strain>
    </source>
</reference>
<dbReference type="Pfam" id="PF23500">
    <property type="entry name" value="DUF7133"/>
    <property type="match status" value="1"/>
</dbReference>
<sequence length="429" mass="47543">MKTSFFMALAISCLFLATARAQTVDSLPPISASKSFSNYSNVKGWPEGRTPKAPPGFIVTKYAEGLKNPRWMYVTPNGDVLVAQSNSNYPLWKKIGAWFIGASKSKSFKNSADLITLLRDTDMDGFPDERTVFLEKELDQPLGMLVLDDWFYVANTNGLLRFPYEPGQLQISGRAEKITTLPAGKANRHWTRNIIANEEGSKIYIAIGSGSNIGEKGSEVEFMKANILEVNPDGSGMKVFASGLRNPVGMDWNPITRELWTAVNERDGLGNNLVPDYLTNVQEDGFYGWPYVYYGQNKDPRVDWIPSTEIEETLLPDVNLGPHTASLGLKFYTGDSFPDKYRNGAFVVQHGSWNRQVLSGYKVVFVPFEKGKQAGKPEDFLTGFVVDGKKDEVFGRPVGAAVLPDGSMLITDDVTNTIWRISWGGTGNE</sequence>
<evidence type="ECO:0000313" key="4">
    <source>
        <dbReference type="Proteomes" id="UP000199109"/>
    </source>
</evidence>
<accession>A0A1G6YJX5</accession>
<feature type="signal peptide" evidence="1">
    <location>
        <begin position="1"/>
        <end position="21"/>
    </location>
</feature>
<dbReference type="PANTHER" id="PTHR33546">
    <property type="entry name" value="LARGE, MULTIFUNCTIONAL SECRETED PROTEIN-RELATED"/>
    <property type="match status" value="1"/>
</dbReference>
<dbReference type="EMBL" id="FNAO01000002">
    <property type="protein sequence ID" value="SDD90678.1"/>
    <property type="molecule type" value="Genomic_DNA"/>
</dbReference>
<dbReference type="Gene3D" id="2.120.10.30">
    <property type="entry name" value="TolB, C-terminal domain"/>
    <property type="match status" value="1"/>
</dbReference>
<protein>
    <submittedName>
        <fullName evidence="3">Glucose/arabinose dehydrogenase, beta-propeller fold</fullName>
    </submittedName>
</protein>
<dbReference type="RefSeq" id="WP_091866122.1">
    <property type="nucleotide sequence ID" value="NZ_FNAO01000002.1"/>
</dbReference>
<dbReference type="SUPFAM" id="SSF50952">
    <property type="entry name" value="Soluble quinoprotein glucose dehydrogenase"/>
    <property type="match status" value="1"/>
</dbReference>
<organism evidence="3 4">
    <name type="scientific">Pricia antarctica</name>
    <dbReference type="NCBI Taxonomy" id="641691"/>
    <lineage>
        <taxon>Bacteria</taxon>
        <taxon>Pseudomonadati</taxon>
        <taxon>Bacteroidota</taxon>
        <taxon>Flavobacteriia</taxon>
        <taxon>Flavobacteriales</taxon>
        <taxon>Flavobacteriaceae</taxon>
        <taxon>Pricia</taxon>
    </lineage>
</organism>
<dbReference type="InterPro" id="IPR055557">
    <property type="entry name" value="DUF7133"/>
</dbReference>
<evidence type="ECO:0000256" key="1">
    <source>
        <dbReference type="SAM" id="SignalP"/>
    </source>
</evidence>
<feature type="chain" id="PRO_5011471999" evidence="1">
    <location>
        <begin position="22"/>
        <end position="429"/>
    </location>
</feature>
<dbReference type="AlphaFoldDB" id="A0A1G6YJX5"/>